<dbReference type="PANTHER" id="PTHR34127:SF1">
    <property type="entry name" value="OS04G0405600 PROTEIN"/>
    <property type="match status" value="1"/>
</dbReference>
<protein>
    <submittedName>
        <fullName evidence="2">Uncharacterized protein</fullName>
    </submittedName>
</protein>
<feature type="transmembrane region" description="Helical" evidence="1">
    <location>
        <begin position="133"/>
        <end position="155"/>
    </location>
</feature>
<keyword evidence="1" id="KW-0472">Membrane</keyword>
<sequence length="161" mass="17830">GKEGVDRLRAGSEDRMGTLAPDFTSAFPVATSSHAAGRNLRATTQVSLLDPLILNYQFVRPPRLQPYSRGVAYFLSFLGFFFLLHRPINDPLCFCRLITETARQSQDAWGGSGDWSEIEGAWVLKPKSGSPKAVVHFVGGIFVGAAPQLTYRLFLERLSKR</sequence>
<proteinExistence type="predicted"/>
<name>A0A427AHD3_ENSVE</name>
<evidence type="ECO:0000313" key="3">
    <source>
        <dbReference type="Proteomes" id="UP000287651"/>
    </source>
</evidence>
<feature type="non-terminal residue" evidence="2">
    <location>
        <position position="1"/>
    </location>
</feature>
<organism evidence="2 3">
    <name type="scientific">Ensete ventricosum</name>
    <name type="common">Abyssinian banana</name>
    <name type="synonym">Musa ensete</name>
    <dbReference type="NCBI Taxonomy" id="4639"/>
    <lineage>
        <taxon>Eukaryota</taxon>
        <taxon>Viridiplantae</taxon>
        <taxon>Streptophyta</taxon>
        <taxon>Embryophyta</taxon>
        <taxon>Tracheophyta</taxon>
        <taxon>Spermatophyta</taxon>
        <taxon>Magnoliopsida</taxon>
        <taxon>Liliopsida</taxon>
        <taxon>Zingiberales</taxon>
        <taxon>Musaceae</taxon>
        <taxon>Ensete</taxon>
    </lineage>
</organism>
<evidence type="ECO:0000256" key="1">
    <source>
        <dbReference type="SAM" id="Phobius"/>
    </source>
</evidence>
<dbReference type="AlphaFoldDB" id="A0A427AHD3"/>
<accession>A0A427AHD3</accession>
<dbReference type="EMBL" id="AMZH03002427">
    <property type="protein sequence ID" value="RRT75616.1"/>
    <property type="molecule type" value="Genomic_DNA"/>
</dbReference>
<dbReference type="Proteomes" id="UP000287651">
    <property type="component" value="Unassembled WGS sequence"/>
</dbReference>
<keyword evidence="1" id="KW-1133">Transmembrane helix</keyword>
<keyword evidence="1" id="KW-0812">Transmembrane</keyword>
<evidence type="ECO:0000313" key="2">
    <source>
        <dbReference type="EMBL" id="RRT75616.1"/>
    </source>
</evidence>
<reference evidence="2 3" key="1">
    <citation type="journal article" date="2014" name="Agronomy (Basel)">
        <title>A Draft Genome Sequence for Ensete ventricosum, the Drought-Tolerant Tree Against Hunger.</title>
        <authorList>
            <person name="Harrison J."/>
            <person name="Moore K.A."/>
            <person name="Paszkiewicz K."/>
            <person name="Jones T."/>
            <person name="Grant M."/>
            <person name="Ambacheew D."/>
            <person name="Muzemil S."/>
            <person name="Studholme D.J."/>
        </authorList>
    </citation>
    <scope>NUCLEOTIDE SEQUENCE [LARGE SCALE GENOMIC DNA]</scope>
</reference>
<dbReference type="Pfam" id="PF07082">
    <property type="entry name" value="DUF1350"/>
    <property type="match status" value="1"/>
</dbReference>
<gene>
    <name evidence="2" type="ORF">B296_00031043</name>
</gene>
<comment type="caution">
    <text evidence="2">The sequence shown here is derived from an EMBL/GenBank/DDBJ whole genome shotgun (WGS) entry which is preliminary data.</text>
</comment>
<feature type="transmembrane region" description="Helical" evidence="1">
    <location>
        <begin position="70"/>
        <end position="88"/>
    </location>
</feature>
<dbReference type="InterPro" id="IPR010765">
    <property type="entry name" value="DUF1350"/>
</dbReference>
<dbReference type="PANTHER" id="PTHR34127">
    <property type="entry name" value="OS04G0405600 PROTEIN"/>
    <property type="match status" value="1"/>
</dbReference>